<dbReference type="RefSeq" id="WP_226102717.1">
    <property type="nucleotide sequence ID" value="NZ_CP162411.1"/>
</dbReference>
<proteinExistence type="predicted"/>
<name>A0AB39IGQ8_9GAMM</name>
<evidence type="ECO:0000313" key="1">
    <source>
        <dbReference type="EMBL" id="XDL15032.1"/>
    </source>
</evidence>
<dbReference type="AlphaFoldDB" id="A0AB39IGQ8"/>
<sequence>MFSLIDTPWLPVVGADGHRTHISPRQLADDRIVDLACPRPDFQGAAWQLMIGLLQTAYPPPDDDGWEAIWRDGLGHGWIQALDSVAPAFQFGIGKPAFMQDFSRLEADSKPISGLLIDAPGDKTFSRISKGHFGKHDAVSAICPHCAALALYTLQTNAPSGSASHRGGVRGSGAITTLLMPYDAHRPVPLWRKLWANVIPGERGRCDASVFPWLTTTHSSEGEKDKVTPENAHPLQAFWGMPRRIELDFSHTTSGHCDLCGDNSDQLLTHYRTKNDGVQYENWKHPLTPYRKSLKDGSLLSLKAQPGGFSYRDWPGLVLGTKDTISEILPARVVSLNHQRVPLRYKVGLWCFGYDMDKTKARCWYEHRVPVWKELTPTVRDYLPLGLQMAQDAEQLLRQSVKAACCSRPNDASDDFSCIDVSFWQETEQFFRQLYRSIAGGTCAVSALSAWQNQLYMYLIGTFDRLTFGNPDRQGDLTQAVKARSDMVKLFYSQKAMKQLKQLQPQQQQQEEAVND</sequence>
<dbReference type="NCBIfam" id="TIGR02547">
    <property type="entry name" value="casA_cse1"/>
    <property type="match status" value="1"/>
</dbReference>
<dbReference type="CDD" id="cd09729">
    <property type="entry name" value="Cse1_I-E"/>
    <property type="match status" value="1"/>
</dbReference>
<dbReference type="EMBL" id="CP162411">
    <property type="protein sequence ID" value="XDL15032.1"/>
    <property type="molecule type" value="Genomic_DNA"/>
</dbReference>
<protein>
    <submittedName>
        <fullName evidence="1">Type I-E CRISPR-associated protein Cse1/CasA</fullName>
    </submittedName>
</protein>
<dbReference type="InterPro" id="IPR013381">
    <property type="entry name" value="CRISPR-assoc_prot_Cse1"/>
</dbReference>
<organism evidence="1">
    <name type="scientific">Dickeya oryzae</name>
    <dbReference type="NCBI Taxonomy" id="1240404"/>
    <lineage>
        <taxon>Bacteria</taxon>
        <taxon>Pseudomonadati</taxon>
        <taxon>Pseudomonadota</taxon>
        <taxon>Gammaproteobacteria</taxon>
        <taxon>Enterobacterales</taxon>
        <taxon>Pectobacteriaceae</taxon>
        <taxon>Dickeya</taxon>
    </lineage>
</organism>
<gene>
    <name evidence="1" type="primary">casA</name>
    <name evidence="1" type="synonym">cse1</name>
    <name evidence="1" type="ORF">LF923_0001765</name>
</gene>
<reference evidence="1" key="1">
    <citation type="submission" date="2024-07" db="EMBL/GenBank/DDBJ databases">
        <authorList>
            <person name="Pedron J."/>
        </authorList>
    </citation>
    <scope>NUCLEOTIDE SEQUENCE</scope>
    <source>
        <strain evidence="1">A642-S2-A17</strain>
    </source>
</reference>
<dbReference type="Pfam" id="PF09481">
    <property type="entry name" value="CRISPR_Cse1"/>
    <property type="match status" value="1"/>
</dbReference>
<accession>A0AB39IGQ8</accession>